<keyword evidence="2" id="KW-0813">Transport</keyword>
<dbReference type="InterPro" id="IPR011701">
    <property type="entry name" value="MFS"/>
</dbReference>
<feature type="compositionally biased region" description="Basic and acidic residues" evidence="6">
    <location>
        <begin position="7"/>
        <end position="22"/>
    </location>
</feature>
<dbReference type="GO" id="GO:0016020">
    <property type="term" value="C:membrane"/>
    <property type="evidence" value="ECO:0007669"/>
    <property type="project" value="UniProtKB-SubCell"/>
</dbReference>
<protein>
    <submittedName>
        <fullName evidence="8">Membrane transporter</fullName>
    </submittedName>
</protein>
<dbReference type="EMBL" id="AFRT01001263">
    <property type="protein sequence ID" value="ELU40914.1"/>
    <property type="molecule type" value="Genomic_DNA"/>
</dbReference>
<dbReference type="Pfam" id="PF07690">
    <property type="entry name" value="MFS_1"/>
    <property type="match status" value="1"/>
</dbReference>
<dbReference type="HOGENOM" id="CLU_001265_0_2_1"/>
<dbReference type="PANTHER" id="PTHR43791:SF63">
    <property type="entry name" value="HIGH AFFINITY CYSTEINE TRANSPORTER"/>
    <property type="match status" value="1"/>
</dbReference>
<organism evidence="8 9">
    <name type="scientific">Thanatephorus cucumeris (strain AG1-IA)</name>
    <name type="common">Rice sheath blight fungus</name>
    <name type="synonym">Rhizoctonia solani</name>
    <dbReference type="NCBI Taxonomy" id="983506"/>
    <lineage>
        <taxon>Eukaryota</taxon>
        <taxon>Fungi</taxon>
        <taxon>Dikarya</taxon>
        <taxon>Basidiomycota</taxon>
        <taxon>Agaricomycotina</taxon>
        <taxon>Agaricomycetes</taxon>
        <taxon>Cantharellales</taxon>
        <taxon>Ceratobasidiaceae</taxon>
        <taxon>Rhizoctonia</taxon>
        <taxon>Rhizoctonia solani AG-1</taxon>
    </lineage>
</organism>
<dbReference type="OrthoDB" id="6730379at2759"/>
<dbReference type="SUPFAM" id="SSF103473">
    <property type="entry name" value="MFS general substrate transporter"/>
    <property type="match status" value="1"/>
</dbReference>
<dbReference type="GO" id="GO:0022857">
    <property type="term" value="F:transmembrane transporter activity"/>
    <property type="evidence" value="ECO:0007669"/>
    <property type="project" value="InterPro"/>
</dbReference>
<keyword evidence="4 7" id="KW-1133">Transmembrane helix</keyword>
<name>L8WX37_THACA</name>
<sequence length="396" mass="44790">MPPLYNEKQDVERSSSDIKKDPEHHVHVTATAVDDALRQTMDQAPSEPLTAEAALKLRRKIDKHLLPLMMILYWVQFMDKTTLGNSAILGIRTDTHLDANHNWLGTIFYIAYLVFEYPQNLALQRFPVGKWMSINITCWGIALTLHAACKSFGGLMACRIILGICEGSITAGFMITTILMNGTAQIVSGFLSFGVLHIETHGFAPWQWFFIITGVITLGTAAAYFMWFPDSPATAWFLTPGERAMAIERIKVNQTGVENKVWKKDQFVEALTDYKTWLFALFSCLGTIPNSLTNQRSDSNNNLHRSPARFKVERRARICGCSVLCAKHIGFGPDEYTTMVKPNWSPILIMDHRGRNYRVRTFTRMVDSCRRGAYKEDHVGLILLEVRRAKLINGLG</sequence>
<gene>
    <name evidence="8" type="ORF">AG1IA_05055</name>
</gene>
<proteinExistence type="predicted"/>
<evidence type="ECO:0000256" key="6">
    <source>
        <dbReference type="SAM" id="MobiDB-lite"/>
    </source>
</evidence>
<feature type="region of interest" description="Disordered" evidence="6">
    <location>
        <begin position="1"/>
        <end position="22"/>
    </location>
</feature>
<evidence type="ECO:0000256" key="5">
    <source>
        <dbReference type="ARBA" id="ARBA00023136"/>
    </source>
</evidence>
<keyword evidence="3 7" id="KW-0812">Transmembrane</keyword>
<dbReference type="Proteomes" id="UP000011668">
    <property type="component" value="Unassembled WGS sequence"/>
</dbReference>
<dbReference type="PANTHER" id="PTHR43791">
    <property type="entry name" value="PERMEASE-RELATED"/>
    <property type="match status" value="1"/>
</dbReference>
<evidence type="ECO:0000313" key="8">
    <source>
        <dbReference type="EMBL" id="ELU40914.1"/>
    </source>
</evidence>
<dbReference type="InterPro" id="IPR036259">
    <property type="entry name" value="MFS_trans_sf"/>
</dbReference>
<keyword evidence="5 7" id="KW-0472">Membrane</keyword>
<evidence type="ECO:0000256" key="7">
    <source>
        <dbReference type="SAM" id="Phobius"/>
    </source>
</evidence>
<accession>L8WX37</accession>
<reference evidence="8 9" key="1">
    <citation type="journal article" date="2013" name="Nat. Commun.">
        <title>The evolution and pathogenic mechanisms of the rice sheath blight pathogen.</title>
        <authorList>
            <person name="Zheng A."/>
            <person name="Lin R."/>
            <person name="Xu L."/>
            <person name="Qin P."/>
            <person name="Tang C."/>
            <person name="Ai P."/>
            <person name="Zhang D."/>
            <person name="Liu Y."/>
            <person name="Sun Z."/>
            <person name="Feng H."/>
            <person name="Wang Y."/>
            <person name="Chen Y."/>
            <person name="Liang X."/>
            <person name="Fu R."/>
            <person name="Li Q."/>
            <person name="Zhang J."/>
            <person name="Yu X."/>
            <person name="Xie Z."/>
            <person name="Ding L."/>
            <person name="Guan P."/>
            <person name="Tang J."/>
            <person name="Liang Y."/>
            <person name="Wang S."/>
            <person name="Deng Q."/>
            <person name="Li S."/>
            <person name="Zhu J."/>
            <person name="Wang L."/>
            <person name="Liu H."/>
            <person name="Li P."/>
        </authorList>
    </citation>
    <scope>NUCLEOTIDE SEQUENCE [LARGE SCALE GENOMIC DNA]</scope>
    <source>
        <strain evidence="9">AG-1 IA</strain>
    </source>
</reference>
<evidence type="ECO:0000256" key="3">
    <source>
        <dbReference type="ARBA" id="ARBA00022692"/>
    </source>
</evidence>
<evidence type="ECO:0000256" key="1">
    <source>
        <dbReference type="ARBA" id="ARBA00004141"/>
    </source>
</evidence>
<evidence type="ECO:0000313" key="9">
    <source>
        <dbReference type="Proteomes" id="UP000011668"/>
    </source>
</evidence>
<evidence type="ECO:0000256" key="2">
    <source>
        <dbReference type="ARBA" id="ARBA00022448"/>
    </source>
</evidence>
<feature type="transmembrane region" description="Helical" evidence="7">
    <location>
        <begin position="208"/>
        <end position="227"/>
    </location>
</feature>
<evidence type="ECO:0000256" key="4">
    <source>
        <dbReference type="ARBA" id="ARBA00022989"/>
    </source>
</evidence>
<keyword evidence="9" id="KW-1185">Reference proteome</keyword>
<dbReference type="AlphaFoldDB" id="L8WX37"/>
<feature type="transmembrane region" description="Helical" evidence="7">
    <location>
        <begin position="168"/>
        <end position="196"/>
    </location>
</feature>
<comment type="caution">
    <text evidence="8">The sequence shown here is derived from an EMBL/GenBank/DDBJ whole genome shotgun (WGS) entry which is preliminary data.</text>
</comment>
<dbReference type="Gene3D" id="1.20.1250.20">
    <property type="entry name" value="MFS general substrate transporter like domains"/>
    <property type="match status" value="1"/>
</dbReference>
<dbReference type="STRING" id="983506.L8WX37"/>
<dbReference type="OMA" id="WMSINIT"/>
<comment type="subcellular location">
    <subcellularLocation>
        <location evidence="1">Membrane</location>
        <topology evidence="1">Multi-pass membrane protein</topology>
    </subcellularLocation>
</comment>